<protein>
    <submittedName>
        <fullName evidence="2">Uncharacterized protein</fullName>
    </submittedName>
</protein>
<dbReference type="Proteomes" id="UP001627154">
    <property type="component" value="Unassembled WGS sequence"/>
</dbReference>
<evidence type="ECO:0000256" key="1">
    <source>
        <dbReference type="SAM" id="Phobius"/>
    </source>
</evidence>
<keyword evidence="1" id="KW-0472">Membrane</keyword>
<accession>A0ABD2XI28</accession>
<name>A0ABD2XI28_9HYME</name>
<sequence length="158" mass="16740">MSFLSPGHLYKNSTVKGSLREHLKCLLGAPEEQVNIRKIRYSCVSIEVKSSGSSSSSISKNQAHHVSAASSALFIYIYACILISWSRPGRDGGAFVYIYYIAAGSARGQVSFGCELECVYICIIALLVGAAAAAVGKGTLPSSQRDVWLGGSEGASQQ</sequence>
<reference evidence="2 3" key="1">
    <citation type="journal article" date="2024" name="bioRxiv">
        <title>A reference genome for Trichogramma kaykai: A tiny desert-dwelling parasitoid wasp with competing sex-ratio distorters.</title>
        <authorList>
            <person name="Culotta J."/>
            <person name="Lindsey A.R."/>
        </authorList>
    </citation>
    <scope>NUCLEOTIDE SEQUENCE [LARGE SCALE GENOMIC DNA]</scope>
    <source>
        <strain evidence="2 3">KSX58</strain>
    </source>
</reference>
<feature type="transmembrane region" description="Helical" evidence="1">
    <location>
        <begin position="118"/>
        <end position="136"/>
    </location>
</feature>
<keyword evidence="1" id="KW-1133">Transmembrane helix</keyword>
<dbReference type="EMBL" id="JBJJXI010000021">
    <property type="protein sequence ID" value="KAL3405156.1"/>
    <property type="molecule type" value="Genomic_DNA"/>
</dbReference>
<feature type="transmembrane region" description="Helical" evidence="1">
    <location>
        <begin position="66"/>
        <end position="85"/>
    </location>
</feature>
<organism evidence="2 3">
    <name type="scientific">Trichogramma kaykai</name>
    <dbReference type="NCBI Taxonomy" id="54128"/>
    <lineage>
        <taxon>Eukaryota</taxon>
        <taxon>Metazoa</taxon>
        <taxon>Ecdysozoa</taxon>
        <taxon>Arthropoda</taxon>
        <taxon>Hexapoda</taxon>
        <taxon>Insecta</taxon>
        <taxon>Pterygota</taxon>
        <taxon>Neoptera</taxon>
        <taxon>Endopterygota</taxon>
        <taxon>Hymenoptera</taxon>
        <taxon>Apocrita</taxon>
        <taxon>Proctotrupomorpha</taxon>
        <taxon>Chalcidoidea</taxon>
        <taxon>Trichogrammatidae</taxon>
        <taxon>Trichogramma</taxon>
    </lineage>
</organism>
<evidence type="ECO:0000313" key="2">
    <source>
        <dbReference type="EMBL" id="KAL3405156.1"/>
    </source>
</evidence>
<keyword evidence="3" id="KW-1185">Reference proteome</keyword>
<comment type="caution">
    <text evidence="2">The sequence shown here is derived from an EMBL/GenBank/DDBJ whole genome shotgun (WGS) entry which is preliminary data.</text>
</comment>
<evidence type="ECO:0000313" key="3">
    <source>
        <dbReference type="Proteomes" id="UP001627154"/>
    </source>
</evidence>
<keyword evidence="1" id="KW-0812">Transmembrane</keyword>
<proteinExistence type="predicted"/>
<dbReference type="AlphaFoldDB" id="A0ABD2XI28"/>
<gene>
    <name evidence="2" type="ORF">TKK_002202</name>
</gene>